<dbReference type="PANTHER" id="PTHR18964:SF174">
    <property type="entry name" value="D-ALLOSE KINASE-RELATED"/>
    <property type="match status" value="1"/>
</dbReference>
<dbReference type="CDD" id="cd24066">
    <property type="entry name" value="ASKHA_NBD_ROK_EcFRK-like"/>
    <property type="match status" value="1"/>
</dbReference>
<sequence>MRIGVDLGGTKIEAIVLADDGEIVLRRRINTPAQDYRATVQAISALCRELEAELGFRCSVGVGTPGAPSLLSGLMKNCNSTVLNGKPLAADLSKALGREVRIANDANCFALSEAKDGSAAGSDSVFGVILGTGVGGGWVVHGRLLTGANAIAGEWGHNPLSGAAEKRACYCGRQDCVETYLCGAGLLKTYRQLGGVAATAQEVADSADDLAEQALEQYCQQLARGLAGVINCVDPEVVVLGGGLSNIATLYERVPMLWQQWVFSDDCRTRLVKAQYGDSSGVRGAAWLWPR</sequence>
<reference evidence="1 2" key="1">
    <citation type="submission" date="2020-04" db="EMBL/GenBank/DDBJ databases">
        <authorList>
            <person name="Yoon J."/>
        </authorList>
    </citation>
    <scope>NUCLEOTIDE SEQUENCE [LARGE SCALE GENOMIC DNA]</scope>
    <source>
        <strain evidence="1 2">KMU-166</strain>
    </source>
</reference>
<comment type="caution">
    <text evidence="1">The sequence shown here is derived from an EMBL/GenBank/DDBJ whole genome shotgun (WGS) entry which is preliminary data.</text>
</comment>
<dbReference type="PANTHER" id="PTHR18964">
    <property type="entry name" value="ROK (REPRESSOR, ORF, KINASE) FAMILY"/>
    <property type="match status" value="1"/>
</dbReference>
<gene>
    <name evidence="1" type="ORF">HCU74_15735</name>
</gene>
<dbReference type="InterPro" id="IPR043129">
    <property type="entry name" value="ATPase_NBD"/>
</dbReference>
<name>A0ABX1GI12_9GAMM</name>
<organism evidence="1 2">
    <name type="scientific">Spongiibacter thalassae</name>
    <dbReference type="NCBI Taxonomy" id="2721624"/>
    <lineage>
        <taxon>Bacteria</taxon>
        <taxon>Pseudomonadati</taxon>
        <taxon>Pseudomonadota</taxon>
        <taxon>Gammaproteobacteria</taxon>
        <taxon>Cellvibrionales</taxon>
        <taxon>Spongiibacteraceae</taxon>
        <taxon>Spongiibacter</taxon>
    </lineage>
</organism>
<dbReference type="Proteomes" id="UP000765845">
    <property type="component" value="Unassembled WGS sequence"/>
</dbReference>
<dbReference type="RefSeq" id="WP_168451380.1">
    <property type="nucleotide sequence ID" value="NZ_JAAWWK010000006.1"/>
</dbReference>
<keyword evidence="2" id="KW-1185">Reference proteome</keyword>
<evidence type="ECO:0000313" key="2">
    <source>
        <dbReference type="Proteomes" id="UP000765845"/>
    </source>
</evidence>
<accession>A0ABX1GI12</accession>
<evidence type="ECO:0000313" key="1">
    <source>
        <dbReference type="EMBL" id="NKI18860.1"/>
    </source>
</evidence>
<dbReference type="Gene3D" id="3.30.420.40">
    <property type="match status" value="2"/>
</dbReference>
<dbReference type="InterPro" id="IPR000600">
    <property type="entry name" value="ROK"/>
</dbReference>
<dbReference type="Pfam" id="PF00480">
    <property type="entry name" value="ROK"/>
    <property type="match status" value="1"/>
</dbReference>
<dbReference type="SUPFAM" id="SSF53067">
    <property type="entry name" value="Actin-like ATPase domain"/>
    <property type="match status" value="1"/>
</dbReference>
<protein>
    <submittedName>
        <fullName evidence="1">ROK family protein</fullName>
    </submittedName>
</protein>
<proteinExistence type="predicted"/>
<dbReference type="EMBL" id="JAAWWK010000006">
    <property type="protein sequence ID" value="NKI18860.1"/>
    <property type="molecule type" value="Genomic_DNA"/>
</dbReference>